<evidence type="ECO:0000259" key="3">
    <source>
        <dbReference type="Pfam" id="PF07670"/>
    </source>
</evidence>
<dbReference type="AlphaFoldDB" id="A0A2A6E2L5"/>
<feature type="domain" description="Nucleoside transporter/FeoB GTPase Gate" evidence="3">
    <location>
        <begin position="46"/>
        <end position="129"/>
    </location>
</feature>
<feature type="transmembrane region" description="Helical" evidence="2">
    <location>
        <begin position="123"/>
        <end position="144"/>
    </location>
</feature>
<dbReference type="InterPro" id="IPR011642">
    <property type="entry name" value="Gate_dom"/>
</dbReference>
<feature type="transmembrane region" description="Helical" evidence="2">
    <location>
        <begin position="6"/>
        <end position="25"/>
    </location>
</feature>
<reference evidence="4 5" key="1">
    <citation type="submission" date="2016-12" db="EMBL/GenBank/DDBJ databases">
        <title>Candidatus Reconcilibacillus cellulovorans genome.</title>
        <authorList>
            <person name="Kolinko S."/>
            <person name="Wu Y.-W."/>
            <person name="Tachea F."/>
            <person name="Denzel E."/>
            <person name="Hiras J."/>
            <person name="Baecker N."/>
            <person name="Chan L.J."/>
            <person name="Eichorst S.A."/>
            <person name="Frey D."/>
            <person name="Adams P.D."/>
            <person name="Pray T."/>
            <person name="Tanjore D."/>
            <person name="Petzold C.J."/>
            <person name="Gladden J.M."/>
            <person name="Simmons B.A."/>
            <person name="Singer S.W."/>
        </authorList>
    </citation>
    <scope>NUCLEOTIDE SEQUENCE [LARGE SCALE GENOMIC DNA]</scope>
    <source>
        <strain evidence="4">JTherm</strain>
    </source>
</reference>
<evidence type="ECO:0000256" key="2">
    <source>
        <dbReference type="SAM" id="Phobius"/>
    </source>
</evidence>
<evidence type="ECO:0000313" key="5">
    <source>
        <dbReference type="Proteomes" id="UP000243688"/>
    </source>
</evidence>
<feature type="transmembrane region" description="Helical" evidence="2">
    <location>
        <begin position="81"/>
        <end position="102"/>
    </location>
</feature>
<proteinExistence type="predicted"/>
<feature type="transmembrane region" description="Helical" evidence="2">
    <location>
        <begin position="343"/>
        <end position="361"/>
    </location>
</feature>
<dbReference type="Pfam" id="PF07670">
    <property type="entry name" value="Gate"/>
    <property type="match status" value="1"/>
</dbReference>
<feature type="transmembrane region" description="Helical" evidence="2">
    <location>
        <begin position="45"/>
        <end position="69"/>
    </location>
</feature>
<gene>
    <name evidence="4" type="ORF">BLM47_01765</name>
</gene>
<name>A0A2A6E2L5_9BACL</name>
<feature type="transmembrane region" description="Helical" evidence="2">
    <location>
        <begin position="231"/>
        <end position="249"/>
    </location>
</feature>
<evidence type="ECO:0000256" key="1">
    <source>
        <dbReference type="SAM" id="MobiDB-lite"/>
    </source>
</evidence>
<dbReference type="Proteomes" id="UP000243688">
    <property type="component" value="Unassembled WGS sequence"/>
</dbReference>
<comment type="caution">
    <text evidence="4">The sequence shown here is derived from an EMBL/GenBank/DDBJ whole genome shotgun (WGS) entry which is preliminary data.</text>
</comment>
<keyword evidence="2" id="KW-1133">Transmembrane helix</keyword>
<protein>
    <recommendedName>
        <fullName evidence="3">Nucleoside transporter/FeoB GTPase Gate domain-containing protein</fullName>
    </recommendedName>
</protein>
<sequence>MRTISAAAPAALAGAAAAWFLVFFLHEPVAAWKAASSGMAVWRDVLFPALLPFLVVAELMVGLGVVHFFGTLFDPLMRPLFRVPGAGGFIMAMGLASGYPVGARLTARLRDQGWIGRTEAERLVAFTTSSDPIFLAGAVAIGFFGDARTAATLAVAHYGACLLVGLAMRFYGPVRDSPRDPEPSPTVPNAPESANRRQAPLVVRAFRAMHEARAGDPRPPGRLLEDAVASALRLVFVIGGLVVLFSVLMEALRAAGILRALEAAVGAALRVFDASDAANVWPQALAAGLFEVTWGCKTAGEAAAPVADRVAAAAAVLSWAGLSVHAQVMSLISRTGCRYTPFLLARLLHAALAAALVYTLGGAPTTATGASASGLPVAAFDHASDFPGGTPAAVAAASTATALLLAGTAFAIVGTLRLGARVVFGRRFL</sequence>
<feature type="region of interest" description="Disordered" evidence="1">
    <location>
        <begin position="176"/>
        <end position="196"/>
    </location>
</feature>
<evidence type="ECO:0000313" key="4">
    <source>
        <dbReference type="EMBL" id="PDO11548.1"/>
    </source>
</evidence>
<keyword evidence="2" id="KW-0472">Membrane</keyword>
<feature type="transmembrane region" description="Helical" evidence="2">
    <location>
        <begin position="150"/>
        <end position="171"/>
    </location>
</feature>
<organism evidence="4 5">
    <name type="scientific">Candidatus Reconcilbacillus cellulovorans</name>
    <dbReference type="NCBI Taxonomy" id="1906605"/>
    <lineage>
        <taxon>Bacteria</taxon>
        <taxon>Bacillati</taxon>
        <taxon>Bacillota</taxon>
        <taxon>Bacilli</taxon>
        <taxon>Bacillales</taxon>
        <taxon>Paenibacillaceae</taxon>
        <taxon>Candidatus Reconcilbacillus</taxon>
    </lineage>
</organism>
<dbReference type="EMBL" id="MOXJ01000002">
    <property type="protein sequence ID" value="PDO11548.1"/>
    <property type="molecule type" value="Genomic_DNA"/>
</dbReference>
<accession>A0A2A6E2L5</accession>
<feature type="transmembrane region" description="Helical" evidence="2">
    <location>
        <begin position="392"/>
        <end position="418"/>
    </location>
</feature>
<keyword evidence="2" id="KW-0812">Transmembrane</keyword>